<reference evidence="1" key="1">
    <citation type="submission" date="2022-07" db="EMBL/GenBank/DDBJ databases">
        <title>Phylogenomic reconstructions and comparative analyses of Kickxellomycotina fungi.</title>
        <authorList>
            <person name="Reynolds N.K."/>
            <person name="Stajich J.E."/>
            <person name="Barry K."/>
            <person name="Grigoriev I.V."/>
            <person name="Crous P."/>
            <person name="Smith M.E."/>
        </authorList>
    </citation>
    <scope>NUCLEOTIDE SEQUENCE</scope>
    <source>
        <strain evidence="1">RSA 476</strain>
    </source>
</reference>
<keyword evidence="2" id="KW-1185">Reference proteome</keyword>
<protein>
    <submittedName>
        <fullName evidence="1">Uncharacterized protein</fullName>
    </submittedName>
</protein>
<dbReference type="EMBL" id="JANBUY010000111">
    <property type="protein sequence ID" value="KAJ2863759.1"/>
    <property type="molecule type" value="Genomic_DNA"/>
</dbReference>
<comment type="caution">
    <text evidence="1">The sequence shown here is derived from an EMBL/GenBank/DDBJ whole genome shotgun (WGS) entry which is preliminary data.</text>
</comment>
<dbReference type="AlphaFoldDB" id="A0A9W8IJI2"/>
<accession>A0A9W8IJI2</accession>
<organism evidence="1 2">
    <name type="scientific">Coemansia aciculifera</name>
    <dbReference type="NCBI Taxonomy" id="417176"/>
    <lineage>
        <taxon>Eukaryota</taxon>
        <taxon>Fungi</taxon>
        <taxon>Fungi incertae sedis</taxon>
        <taxon>Zoopagomycota</taxon>
        <taxon>Kickxellomycotina</taxon>
        <taxon>Kickxellomycetes</taxon>
        <taxon>Kickxellales</taxon>
        <taxon>Kickxellaceae</taxon>
        <taxon>Coemansia</taxon>
    </lineage>
</organism>
<sequence length="110" mass="11790">MTDEGMVVFGALLEKCKNQPGSPPLVIDYSLSAQYSALGFGGVLQQNETVHLICPLNMMHVTLQGSLDGIHRQTSRLVVGSIDLAAQAIDGSVRLLGQSLGILRMFQGYT</sequence>
<evidence type="ECO:0000313" key="1">
    <source>
        <dbReference type="EMBL" id="KAJ2863759.1"/>
    </source>
</evidence>
<evidence type="ECO:0000313" key="2">
    <source>
        <dbReference type="Proteomes" id="UP001140074"/>
    </source>
</evidence>
<proteinExistence type="predicted"/>
<gene>
    <name evidence="1" type="ORF">GGH94_003366</name>
</gene>
<name>A0A9W8IJI2_9FUNG</name>
<dbReference type="Proteomes" id="UP001140074">
    <property type="component" value="Unassembled WGS sequence"/>
</dbReference>